<comment type="caution">
    <text evidence="2">The sequence shown here is derived from an EMBL/GenBank/DDBJ whole genome shotgun (WGS) entry which is preliminary data.</text>
</comment>
<accession>A0ABV0T0G5</accession>
<reference evidence="2 3" key="1">
    <citation type="submission" date="2021-06" db="EMBL/GenBank/DDBJ databases">
        <authorList>
            <person name="Palmer J.M."/>
        </authorList>
    </citation>
    <scope>NUCLEOTIDE SEQUENCE [LARGE SCALE GENOMIC DNA]</scope>
    <source>
        <strain evidence="3">if_2019</strain>
        <tissue evidence="2">Muscle</tissue>
    </source>
</reference>
<feature type="region of interest" description="Disordered" evidence="1">
    <location>
        <begin position="1"/>
        <end position="102"/>
    </location>
</feature>
<dbReference type="EMBL" id="JAHRIQ010012703">
    <property type="protein sequence ID" value="MEQ2225067.1"/>
    <property type="molecule type" value="Genomic_DNA"/>
</dbReference>
<organism evidence="2 3">
    <name type="scientific">Ilyodon furcidens</name>
    <name type="common">goldbreast splitfin</name>
    <dbReference type="NCBI Taxonomy" id="33524"/>
    <lineage>
        <taxon>Eukaryota</taxon>
        <taxon>Metazoa</taxon>
        <taxon>Chordata</taxon>
        <taxon>Craniata</taxon>
        <taxon>Vertebrata</taxon>
        <taxon>Euteleostomi</taxon>
        <taxon>Actinopterygii</taxon>
        <taxon>Neopterygii</taxon>
        <taxon>Teleostei</taxon>
        <taxon>Neoteleostei</taxon>
        <taxon>Acanthomorphata</taxon>
        <taxon>Ovalentaria</taxon>
        <taxon>Atherinomorphae</taxon>
        <taxon>Cyprinodontiformes</taxon>
        <taxon>Goodeidae</taxon>
        <taxon>Ilyodon</taxon>
    </lineage>
</organism>
<evidence type="ECO:0000313" key="2">
    <source>
        <dbReference type="EMBL" id="MEQ2225067.1"/>
    </source>
</evidence>
<sequence length="102" mass="11172">MVRRPTHLTTNHSPAPGQGHRRKHWRKATTARQGPGTRQPHTQTPEEPQDAGHPPSRTAHPTAPSKLASPSIKAKPHLNQHCTPPGQDLAGAQRLPNRRTGH</sequence>
<keyword evidence="3" id="KW-1185">Reference proteome</keyword>
<proteinExistence type="predicted"/>
<evidence type="ECO:0000313" key="3">
    <source>
        <dbReference type="Proteomes" id="UP001482620"/>
    </source>
</evidence>
<dbReference type="Proteomes" id="UP001482620">
    <property type="component" value="Unassembled WGS sequence"/>
</dbReference>
<protein>
    <submittedName>
        <fullName evidence="2">Uncharacterized protein</fullName>
    </submittedName>
</protein>
<evidence type="ECO:0000256" key="1">
    <source>
        <dbReference type="SAM" id="MobiDB-lite"/>
    </source>
</evidence>
<feature type="compositionally biased region" description="Basic residues" evidence="1">
    <location>
        <begin position="19"/>
        <end position="29"/>
    </location>
</feature>
<gene>
    <name evidence="2" type="ORF">ILYODFUR_013646</name>
</gene>
<name>A0ABV0T0G5_9TELE</name>